<proteinExistence type="predicted"/>
<dbReference type="RefSeq" id="WP_317226651.1">
    <property type="nucleotide sequence ID" value="NZ_JAWJEJ010000001.1"/>
</dbReference>
<protein>
    <submittedName>
        <fullName evidence="1">Uncharacterized protein</fullName>
    </submittedName>
</protein>
<organism evidence="1 2">
    <name type="scientific">Sphingomonas agrestis</name>
    <dbReference type="NCBI Taxonomy" id="3080540"/>
    <lineage>
        <taxon>Bacteria</taxon>
        <taxon>Pseudomonadati</taxon>
        <taxon>Pseudomonadota</taxon>
        <taxon>Alphaproteobacteria</taxon>
        <taxon>Sphingomonadales</taxon>
        <taxon>Sphingomonadaceae</taxon>
        <taxon>Sphingomonas</taxon>
    </lineage>
</organism>
<reference evidence="1 2" key="1">
    <citation type="submission" date="2023-10" db="EMBL/GenBank/DDBJ databases">
        <title>Sphingomonas sp. HF-S4 16S ribosomal RNA gene Genome sequencing and assembly.</title>
        <authorList>
            <person name="Lee H."/>
        </authorList>
    </citation>
    <scope>NUCLEOTIDE SEQUENCE [LARGE SCALE GENOMIC DNA]</scope>
    <source>
        <strain evidence="1 2">HF-S4</strain>
    </source>
</reference>
<comment type="caution">
    <text evidence="1">The sequence shown here is derived from an EMBL/GenBank/DDBJ whole genome shotgun (WGS) entry which is preliminary data.</text>
</comment>
<dbReference type="EMBL" id="JAWJEJ010000001">
    <property type="protein sequence ID" value="MDV3457502.1"/>
    <property type="molecule type" value="Genomic_DNA"/>
</dbReference>
<accession>A0ABU3Y866</accession>
<evidence type="ECO:0000313" key="2">
    <source>
        <dbReference type="Proteomes" id="UP001273531"/>
    </source>
</evidence>
<keyword evidence="2" id="KW-1185">Reference proteome</keyword>
<dbReference type="Proteomes" id="UP001273531">
    <property type="component" value="Unassembled WGS sequence"/>
</dbReference>
<gene>
    <name evidence="1" type="ORF">RZN05_10945</name>
</gene>
<name>A0ABU3Y866_9SPHN</name>
<sequence length="103" mass="11210">MNDESAEAFDDTDARAIVEALWSSWPIVATLRPADVGMHASTERQVDFIRVFQQLNDSGMVCYEAFVVGPGGPEAVDAALTARGRARLARFVEAPQMLRQLAG</sequence>
<evidence type="ECO:0000313" key="1">
    <source>
        <dbReference type="EMBL" id="MDV3457502.1"/>
    </source>
</evidence>